<evidence type="ECO:0000313" key="2">
    <source>
        <dbReference type="EMBL" id="CZR52356.1"/>
    </source>
</evidence>
<name>A0A1L7WHW7_9HELO</name>
<dbReference type="Proteomes" id="UP000184330">
    <property type="component" value="Unassembled WGS sequence"/>
</dbReference>
<dbReference type="SUPFAM" id="SSF56091">
    <property type="entry name" value="DNA ligase/mRNA capping enzyme, catalytic domain"/>
    <property type="match status" value="1"/>
</dbReference>
<proteinExistence type="predicted"/>
<reference evidence="2 3" key="1">
    <citation type="submission" date="2016-03" db="EMBL/GenBank/DDBJ databases">
        <authorList>
            <person name="Ploux O."/>
        </authorList>
    </citation>
    <scope>NUCLEOTIDE SEQUENCE [LARGE SCALE GENOMIC DNA]</scope>
    <source>
        <strain evidence="2 3">UAMH 11012</strain>
    </source>
</reference>
<organism evidence="2 3">
    <name type="scientific">Phialocephala subalpina</name>
    <dbReference type="NCBI Taxonomy" id="576137"/>
    <lineage>
        <taxon>Eukaryota</taxon>
        <taxon>Fungi</taxon>
        <taxon>Dikarya</taxon>
        <taxon>Ascomycota</taxon>
        <taxon>Pezizomycotina</taxon>
        <taxon>Leotiomycetes</taxon>
        <taxon>Helotiales</taxon>
        <taxon>Mollisiaceae</taxon>
        <taxon>Phialocephala</taxon>
        <taxon>Phialocephala fortinii species complex</taxon>
    </lineage>
</organism>
<evidence type="ECO:0000313" key="3">
    <source>
        <dbReference type="Proteomes" id="UP000184330"/>
    </source>
</evidence>
<dbReference type="EMBL" id="FJOG01000002">
    <property type="protein sequence ID" value="CZR52356.1"/>
    <property type="molecule type" value="Genomic_DNA"/>
</dbReference>
<dbReference type="AlphaFoldDB" id="A0A1L7WHW7"/>
<dbReference type="OrthoDB" id="10005335at2759"/>
<dbReference type="Gene3D" id="3.30.470.30">
    <property type="entry name" value="DNA ligase/mRNA capping enzyme"/>
    <property type="match status" value="1"/>
</dbReference>
<dbReference type="Pfam" id="PF09414">
    <property type="entry name" value="RNA_ligase"/>
    <property type="match status" value="1"/>
</dbReference>
<dbReference type="InterPro" id="IPR021122">
    <property type="entry name" value="RNA_ligase_dom_REL/Rnl2"/>
</dbReference>
<sequence>MGDITPTPELTTLPNISILALEDETETTPKPEERPSTLFPKIGKLDEFIENYKYYIKNRLPPSEEKPTTIQLTGTVKLHGTHADLVIYHNDEIRLQSRNRLSLDMECDNYDCAKHVLPKTQQILKLRDEYAARYRELNGKGSIEKEWPIIIAGEWCGPMIQKSVALADLPRKMFVILGANINNSWVPNEKYTNIHNEEHGFYNIARAGFYHEELDIKNEDEGRLKMMNLTLDVERECPFAKTFGISGIGEGIVWKVAHPLGAGPRFWFKTKGPLHRVSNTDSLAKDQKMMFADARIKAKAFAEASVGEMRLEQGWDYLGEMGKERNKSATQDFVAWLCNDVEVEEKAKIDEMGVNRKLLKTIIGVIGREWYFKRIAE</sequence>
<keyword evidence="3" id="KW-1185">Reference proteome</keyword>
<feature type="domain" description="RNA ligase" evidence="1">
    <location>
        <begin position="73"/>
        <end position="270"/>
    </location>
</feature>
<evidence type="ECO:0000259" key="1">
    <source>
        <dbReference type="Pfam" id="PF09414"/>
    </source>
</evidence>
<gene>
    <name evidence="2" type="ORF">PAC_02233</name>
</gene>
<protein>
    <recommendedName>
        <fullName evidence="1">RNA ligase domain-containing protein</fullName>
    </recommendedName>
</protein>
<accession>A0A1L7WHW7</accession>